<dbReference type="CDD" id="cd00093">
    <property type="entry name" value="HTH_XRE"/>
    <property type="match status" value="1"/>
</dbReference>
<dbReference type="GO" id="GO:0003677">
    <property type="term" value="F:DNA binding"/>
    <property type="evidence" value="ECO:0007669"/>
    <property type="project" value="UniProtKB-KW"/>
</dbReference>
<evidence type="ECO:0000313" key="10">
    <source>
        <dbReference type="EMBL" id="MCA9757127.1"/>
    </source>
</evidence>
<dbReference type="PROSITE" id="PS50943">
    <property type="entry name" value="HTH_CROC1"/>
    <property type="match status" value="1"/>
</dbReference>
<evidence type="ECO:0000256" key="4">
    <source>
        <dbReference type="ARBA" id="ARBA00022695"/>
    </source>
</evidence>
<name>A0A956ND75_UNCEI</name>
<keyword evidence="6" id="KW-0731">Sigma factor</keyword>
<dbReference type="AlphaFoldDB" id="A0A956ND75"/>
<organism evidence="10 11">
    <name type="scientific">Eiseniibacteriota bacterium</name>
    <dbReference type="NCBI Taxonomy" id="2212470"/>
    <lineage>
        <taxon>Bacteria</taxon>
        <taxon>Candidatus Eiseniibacteriota</taxon>
    </lineage>
</organism>
<reference evidence="10" key="1">
    <citation type="submission" date="2020-04" db="EMBL/GenBank/DDBJ databases">
        <authorList>
            <person name="Zhang T."/>
        </authorList>
    </citation>
    <scope>NUCLEOTIDE SEQUENCE</scope>
    <source>
        <strain evidence="10">HKST-UBA02</strain>
    </source>
</reference>
<dbReference type="PANTHER" id="PTHR32248:SF4">
    <property type="entry name" value="RNA POLYMERASE SIGMA-54 FACTOR"/>
    <property type="match status" value="1"/>
</dbReference>
<dbReference type="GO" id="GO:0001216">
    <property type="term" value="F:DNA-binding transcription activator activity"/>
    <property type="evidence" value="ECO:0007669"/>
    <property type="project" value="InterPro"/>
</dbReference>
<keyword evidence="5" id="KW-0805">Transcription regulation</keyword>
<dbReference type="InterPro" id="IPR007634">
    <property type="entry name" value="RNA_pol_sigma_54_DNA-bd"/>
</dbReference>
<dbReference type="InterPro" id="IPR010982">
    <property type="entry name" value="Lambda_DNA-bd_dom_sf"/>
</dbReference>
<comment type="caution">
    <text evidence="10">The sequence shown here is derived from an EMBL/GenBank/DDBJ whole genome shotgun (WGS) entry which is preliminary data.</text>
</comment>
<dbReference type="InterPro" id="IPR007046">
    <property type="entry name" value="RNA_pol_sigma_54_core-bd"/>
</dbReference>
<evidence type="ECO:0000256" key="6">
    <source>
        <dbReference type="ARBA" id="ARBA00023082"/>
    </source>
</evidence>
<keyword evidence="7" id="KW-0238">DNA-binding</keyword>
<dbReference type="Gene3D" id="1.10.10.60">
    <property type="entry name" value="Homeodomain-like"/>
    <property type="match status" value="1"/>
</dbReference>
<dbReference type="GO" id="GO:0006352">
    <property type="term" value="P:DNA-templated transcription initiation"/>
    <property type="evidence" value="ECO:0007669"/>
    <property type="project" value="InterPro"/>
</dbReference>
<dbReference type="PROSITE" id="PS50044">
    <property type="entry name" value="SIGMA54_3"/>
    <property type="match status" value="1"/>
</dbReference>
<evidence type="ECO:0000256" key="8">
    <source>
        <dbReference type="ARBA" id="ARBA00023163"/>
    </source>
</evidence>
<keyword evidence="2" id="KW-0240">DNA-directed RNA polymerase</keyword>
<dbReference type="InterPro" id="IPR001387">
    <property type="entry name" value="Cro/C1-type_HTH"/>
</dbReference>
<evidence type="ECO:0000256" key="7">
    <source>
        <dbReference type="ARBA" id="ARBA00023125"/>
    </source>
</evidence>
<dbReference type="SUPFAM" id="SSF47413">
    <property type="entry name" value="lambda repressor-like DNA-binding domains"/>
    <property type="match status" value="1"/>
</dbReference>
<dbReference type="PROSITE" id="PS00718">
    <property type="entry name" value="SIGMA54_2"/>
    <property type="match status" value="1"/>
</dbReference>
<comment type="similarity">
    <text evidence="1">Belongs to the sigma-54 factor family.</text>
</comment>
<dbReference type="PRINTS" id="PR00045">
    <property type="entry name" value="SIGMA54FCT"/>
</dbReference>
<dbReference type="GO" id="GO:0016987">
    <property type="term" value="F:sigma factor activity"/>
    <property type="evidence" value="ECO:0007669"/>
    <property type="project" value="UniProtKB-KW"/>
</dbReference>
<dbReference type="InterPro" id="IPR000394">
    <property type="entry name" value="RNA_pol_sigma_54"/>
</dbReference>
<evidence type="ECO:0000256" key="2">
    <source>
        <dbReference type="ARBA" id="ARBA00022478"/>
    </source>
</evidence>
<evidence type="ECO:0000313" key="11">
    <source>
        <dbReference type="Proteomes" id="UP000739538"/>
    </source>
</evidence>
<dbReference type="Proteomes" id="UP000739538">
    <property type="component" value="Unassembled WGS sequence"/>
</dbReference>
<keyword evidence="8" id="KW-0804">Transcription</keyword>
<keyword evidence="3" id="KW-0808">Transferase</keyword>
<keyword evidence="4" id="KW-0548">Nucleotidyltransferase</keyword>
<accession>A0A956ND75</accession>
<dbReference type="Pfam" id="PF04963">
    <property type="entry name" value="Sigma54_CBD"/>
    <property type="match status" value="1"/>
</dbReference>
<dbReference type="PANTHER" id="PTHR32248">
    <property type="entry name" value="RNA POLYMERASE SIGMA-54 FACTOR"/>
    <property type="match status" value="1"/>
</dbReference>
<gene>
    <name evidence="10" type="ORF">KDA27_15085</name>
</gene>
<proteinExistence type="inferred from homology"/>
<evidence type="ECO:0000256" key="3">
    <source>
        <dbReference type="ARBA" id="ARBA00022679"/>
    </source>
</evidence>
<protein>
    <recommendedName>
        <fullName evidence="9">HTH cro/C1-type domain-containing protein</fullName>
    </recommendedName>
</protein>
<dbReference type="EMBL" id="JAGQHS010000082">
    <property type="protein sequence ID" value="MCA9757127.1"/>
    <property type="molecule type" value="Genomic_DNA"/>
</dbReference>
<dbReference type="GO" id="GO:0016779">
    <property type="term" value="F:nucleotidyltransferase activity"/>
    <property type="evidence" value="ECO:0007669"/>
    <property type="project" value="UniProtKB-KW"/>
</dbReference>
<dbReference type="Pfam" id="PF04552">
    <property type="entry name" value="Sigma54_DBD"/>
    <property type="match status" value="1"/>
</dbReference>
<evidence type="ECO:0000256" key="1">
    <source>
        <dbReference type="ARBA" id="ARBA00008798"/>
    </source>
</evidence>
<feature type="domain" description="HTH cro/C1-type" evidence="9">
    <location>
        <begin position="226"/>
        <end position="248"/>
    </location>
</feature>
<evidence type="ECO:0000259" key="9">
    <source>
        <dbReference type="PROSITE" id="PS50943"/>
    </source>
</evidence>
<feature type="non-terminal residue" evidence="10">
    <location>
        <position position="1"/>
    </location>
</feature>
<sequence>YLACPEDELKEFLGIETPIQEKTFEEGLEAIRREMEPAGLGARDQAHCFLLQLERQGKGKTLAARMVKEGVLGMMKPRNLNTVAKKLGVKESELREALEDLRRLYAHPLSLLDQTTEPTRYPDLIVEKIDDEWIVNLSHPLAGRYRFRDTKVPRKKALVAEMNGDLDKEDPAAVLARLREMRQNARMMVNATEYRDRTLYEIGRHLVAEQTEFLEKGEEALRPLLQKELAERLGMNEATISRILRDKHMLTPRGLMPMSSFFSRSITGDDGEKVANKTVMDALKKLIDEEEDSEKPWSDQEISGLLKERGFPISRRTVTKYRLNLGIGSASDRKAMARMRQG</sequence>
<evidence type="ECO:0000256" key="5">
    <source>
        <dbReference type="ARBA" id="ARBA00023015"/>
    </source>
</evidence>
<reference evidence="10" key="2">
    <citation type="journal article" date="2021" name="Microbiome">
        <title>Successional dynamics and alternative stable states in a saline activated sludge microbial community over 9 years.</title>
        <authorList>
            <person name="Wang Y."/>
            <person name="Ye J."/>
            <person name="Ju F."/>
            <person name="Liu L."/>
            <person name="Boyd J.A."/>
            <person name="Deng Y."/>
            <person name="Parks D.H."/>
            <person name="Jiang X."/>
            <person name="Yin X."/>
            <person name="Woodcroft B.J."/>
            <person name="Tyson G.W."/>
            <person name="Hugenholtz P."/>
            <person name="Polz M.F."/>
            <person name="Zhang T."/>
        </authorList>
    </citation>
    <scope>NUCLEOTIDE SEQUENCE</scope>
    <source>
        <strain evidence="10">HKST-UBA02</strain>
    </source>
</reference>
<dbReference type="GO" id="GO:0000428">
    <property type="term" value="C:DNA-directed RNA polymerase complex"/>
    <property type="evidence" value="ECO:0007669"/>
    <property type="project" value="UniProtKB-KW"/>
</dbReference>